<reference evidence="14 15" key="1">
    <citation type="journal article" date="2020" name="Mol. Plant">
        <title>The Chromosome-Based Rubber Tree Genome Provides New Insights into Spurge Genome Evolution and Rubber Biosynthesis.</title>
        <authorList>
            <person name="Liu J."/>
            <person name="Shi C."/>
            <person name="Shi C.C."/>
            <person name="Li W."/>
            <person name="Zhang Q.J."/>
            <person name="Zhang Y."/>
            <person name="Li K."/>
            <person name="Lu H.F."/>
            <person name="Shi C."/>
            <person name="Zhu S.T."/>
            <person name="Xiao Z.Y."/>
            <person name="Nan H."/>
            <person name="Yue Y."/>
            <person name="Zhu X.G."/>
            <person name="Wu Y."/>
            <person name="Hong X.N."/>
            <person name="Fan G.Y."/>
            <person name="Tong Y."/>
            <person name="Zhang D."/>
            <person name="Mao C.L."/>
            <person name="Liu Y.L."/>
            <person name="Hao S.J."/>
            <person name="Liu W.Q."/>
            <person name="Lv M.Q."/>
            <person name="Zhang H.B."/>
            <person name="Liu Y."/>
            <person name="Hu-Tang G.R."/>
            <person name="Wang J.P."/>
            <person name="Wang J.H."/>
            <person name="Sun Y.H."/>
            <person name="Ni S.B."/>
            <person name="Chen W.B."/>
            <person name="Zhang X.C."/>
            <person name="Jiao Y.N."/>
            <person name="Eichler E.E."/>
            <person name="Li G.H."/>
            <person name="Liu X."/>
            <person name="Gao L.Z."/>
        </authorList>
    </citation>
    <scope>NUCLEOTIDE SEQUENCE [LARGE SCALE GENOMIC DNA]</scope>
    <source>
        <strain evidence="15">cv. GT1</strain>
        <tissue evidence="14">Leaf</tissue>
    </source>
</reference>
<evidence type="ECO:0000256" key="9">
    <source>
        <dbReference type="ARBA" id="ARBA00023180"/>
    </source>
</evidence>
<dbReference type="PANTHER" id="PTHR31673">
    <property type="entry name" value="PROTEIN COBRA"/>
    <property type="match status" value="1"/>
</dbReference>
<keyword evidence="10" id="KW-0539">Nucleus</keyword>
<keyword evidence="6" id="KW-0805">Transcription regulation</keyword>
<dbReference type="SMART" id="SM01019">
    <property type="entry name" value="B3"/>
    <property type="match status" value="1"/>
</dbReference>
<keyword evidence="8" id="KW-0804">Transcription</keyword>
<evidence type="ECO:0000256" key="8">
    <source>
        <dbReference type="ARBA" id="ARBA00023163"/>
    </source>
</evidence>
<dbReference type="InterPro" id="IPR003340">
    <property type="entry name" value="B3_DNA-bd"/>
</dbReference>
<evidence type="ECO:0000313" key="15">
    <source>
        <dbReference type="Proteomes" id="UP000467840"/>
    </source>
</evidence>
<dbReference type="Pfam" id="PF04833">
    <property type="entry name" value="COBRA"/>
    <property type="match status" value="1"/>
</dbReference>
<evidence type="ECO:0000256" key="12">
    <source>
        <dbReference type="SAM" id="Phobius"/>
    </source>
</evidence>
<dbReference type="AlphaFoldDB" id="A0A6A6L0W5"/>
<dbReference type="Proteomes" id="UP000467840">
    <property type="component" value="Chromosome 7"/>
</dbReference>
<sequence>MKLLFRKKLRKTDVKYRMAVPMKKYREVFLIPEGDFSVEVPVIDMEDDSVKKFNCTKRHKGQHDKPVFGKGWIDFIKEKQLVEDDEVIFYEEEGETSSTRFKVQAKRNECKLLGVDLRNEIRRSTVRYKLCVAELCQVAQFSPVNFLYVVCFVVVSVFQLGSVGLLTIGQLPFDEEQSVNMYVHNDRGREWIFSCFIKEGENMGRILSVDWLEFARSKNARVVDSSEIVDVFELGQDEAVDIEDLHNFLTAVYAESDIMMWSATRLDFNYTFGFVPQVMLCEDGFDPLDPHANITITWDLLQSVSGTNDVRVSLYNFQLYRHVEVPGWKLNWDWVGNEVIWGMWGAEATEQGNCSVFRGSQLPHCCEKSPVIIDLMPGAPYNMQSQNCCKGGVLSSMKQDPSRSGATFQMNVGGHADYSNFVMPENFTLGLPGYTCGTAYEVQPSRYPADGGRRWTQALATWNVTCIYSQFISSATPKCCVSLSAFYNDTIVPCPKCSCRCQGQPGATCVKPGEIPSMLEQVHDPNEEPPSIVRCSQHMCPIRVHWHVKESYKQYWRVKMTVTNHNILKKFSVELGGASSQLEKPDTDDTGMFWGIEYYNDMLLQAGKSGNVQTEMLLRKDPGIFTFREGWAFPRKISFNGENVSCPHQMITQGSPIMLTGSSLVLI</sequence>
<dbReference type="InterPro" id="IPR056900">
    <property type="entry name" value="COB_C"/>
</dbReference>
<dbReference type="SUPFAM" id="SSF101936">
    <property type="entry name" value="DNA-binding pseudobarrel domain"/>
    <property type="match status" value="1"/>
</dbReference>
<comment type="similarity">
    <text evidence="3">Belongs to the COBRA family.</text>
</comment>
<dbReference type="GO" id="GO:0005886">
    <property type="term" value="C:plasma membrane"/>
    <property type="evidence" value="ECO:0007669"/>
    <property type="project" value="UniProtKB-SubCell"/>
</dbReference>
<evidence type="ECO:0000256" key="1">
    <source>
        <dbReference type="ARBA" id="ARBA00004123"/>
    </source>
</evidence>
<evidence type="ECO:0000259" key="13">
    <source>
        <dbReference type="SMART" id="SM01019"/>
    </source>
</evidence>
<proteinExistence type="inferred from homology"/>
<feature type="transmembrane region" description="Helical" evidence="12">
    <location>
        <begin position="146"/>
        <end position="168"/>
    </location>
</feature>
<accession>A0A6A6L0W5</accession>
<keyword evidence="12" id="KW-0812">Transmembrane</keyword>
<keyword evidence="7" id="KW-0238">DNA-binding</keyword>
<keyword evidence="11" id="KW-0449">Lipoprotein</keyword>
<dbReference type="InterPro" id="IPR006918">
    <property type="entry name" value="COBRA_pln"/>
</dbReference>
<dbReference type="GO" id="GO:0003677">
    <property type="term" value="F:DNA binding"/>
    <property type="evidence" value="ECO:0007669"/>
    <property type="project" value="UniProtKB-KW"/>
</dbReference>
<comment type="caution">
    <text evidence="14">The sequence shown here is derived from an EMBL/GenBank/DDBJ whole genome shotgun (WGS) entry which is preliminary data.</text>
</comment>
<protein>
    <recommendedName>
        <fullName evidence="13">TF-B3 domain-containing protein</fullName>
    </recommendedName>
</protein>
<feature type="domain" description="TF-B3" evidence="13">
    <location>
        <begin position="5"/>
        <end position="109"/>
    </location>
</feature>
<dbReference type="Gene3D" id="2.40.330.10">
    <property type="entry name" value="DNA-binding pseudobarrel domain"/>
    <property type="match status" value="1"/>
</dbReference>
<keyword evidence="12" id="KW-1133">Transmembrane helix</keyword>
<dbReference type="GO" id="GO:0005634">
    <property type="term" value="C:nucleus"/>
    <property type="evidence" value="ECO:0007669"/>
    <property type="project" value="UniProtKB-SubCell"/>
</dbReference>
<dbReference type="EMBL" id="JAAGAX010000013">
    <property type="protein sequence ID" value="KAF2293878.1"/>
    <property type="molecule type" value="Genomic_DNA"/>
</dbReference>
<organism evidence="14 15">
    <name type="scientific">Hevea brasiliensis</name>
    <name type="common">Para rubber tree</name>
    <name type="synonym">Siphonia brasiliensis</name>
    <dbReference type="NCBI Taxonomy" id="3981"/>
    <lineage>
        <taxon>Eukaryota</taxon>
        <taxon>Viridiplantae</taxon>
        <taxon>Streptophyta</taxon>
        <taxon>Embryophyta</taxon>
        <taxon>Tracheophyta</taxon>
        <taxon>Spermatophyta</taxon>
        <taxon>Magnoliopsida</taxon>
        <taxon>eudicotyledons</taxon>
        <taxon>Gunneridae</taxon>
        <taxon>Pentapetalae</taxon>
        <taxon>rosids</taxon>
        <taxon>fabids</taxon>
        <taxon>Malpighiales</taxon>
        <taxon>Euphorbiaceae</taxon>
        <taxon>Crotonoideae</taxon>
        <taxon>Micrandreae</taxon>
        <taxon>Hevea</taxon>
    </lineage>
</organism>
<keyword evidence="12" id="KW-0472">Membrane</keyword>
<evidence type="ECO:0000256" key="7">
    <source>
        <dbReference type="ARBA" id="ARBA00023125"/>
    </source>
</evidence>
<evidence type="ECO:0000256" key="3">
    <source>
        <dbReference type="ARBA" id="ARBA00005507"/>
    </source>
</evidence>
<dbReference type="InterPro" id="IPR015300">
    <property type="entry name" value="DNA-bd_pseudobarrel_sf"/>
</dbReference>
<dbReference type="GO" id="GO:0052324">
    <property type="term" value="P:plant-type cell wall cellulose biosynthetic process"/>
    <property type="evidence" value="ECO:0007669"/>
    <property type="project" value="TreeGrafter"/>
</dbReference>
<dbReference type="GO" id="GO:0010215">
    <property type="term" value="P:cellulose microfibril organization"/>
    <property type="evidence" value="ECO:0007669"/>
    <property type="project" value="InterPro"/>
</dbReference>
<evidence type="ECO:0000256" key="5">
    <source>
        <dbReference type="ARBA" id="ARBA00022729"/>
    </source>
</evidence>
<name>A0A6A6L0W5_HEVBR</name>
<keyword evidence="4" id="KW-0336">GPI-anchor</keyword>
<evidence type="ECO:0000256" key="4">
    <source>
        <dbReference type="ARBA" id="ARBA00022622"/>
    </source>
</evidence>
<keyword evidence="9" id="KW-0325">Glycoprotein</keyword>
<comment type="subcellular location">
    <subcellularLocation>
        <location evidence="2">Cell membrane</location>
        <topology evidence="2">Lipid-anchor</topology>
        <topology evidence="2">GPI-anchor</topology>
    </subcellularLocation>
    <subcellularLocation>
        <location evidence="1">Nucleus</location>
    </subcellularLocation>
</comment>
<dbReference type="Pfam" id="PF25079">
    <property type="entry name" value="COB_C"/>
    <property type="match status" value="1"/>
</dbReference>
<evidence type="ECO:0000256" key="2">
    <source>
        <dbReference type="ARBA" id="ARBA00004609"/>
    </source>
</evidence>
<dbReference type="PANTHER" id="PTHR31673:SF30">
    <property type="entry name" value="COBRA-LIKE PROTEIN 6"/>
    <property type="match status" value="1"/>
</dbReference>
<evidence type="ECO:0000256" key="6">
    <source>
        <dbReference type="ARBA" id="ARBA00023015"/>
    </source>
</evidence>
<dbReference type="CDD" id="cd10017">
    <property type="entry name" value="B3_DNA"/>
    <property type="match status" value="1"/>
</dbReference>
<evidence type="ECO:0000256" key="10">
    <source>
        <dbReference type="ARBA" id="ARBA00023242"/>
    </source>
</evidence>
<keyword evidence="15" id="KW-1185">Reference proteome</keyword>
<dbReference type="GO" id="GO:0098552">
    <property type="term" value="C:side of membrane"/>
    <property type="evidence" value="ECO:0007669"/>
    <property type="project" value="UniProtKB-KW"/>
</dbReference>
<evidence type="ECO:0000256" key="11">
    <source>
        <dbReference type="ARBA" id="ARBA00023288"/>
    </source>
</evidence>
<keyword evidence="5" id="KW-0732">Signal</keyword>
<evidence type="ECO:0000313" key="14">
    <source>
        <dbReference type="EMBL" id="KAF2293878.1"/>
    </source>
</evidence>
<gene>
    <name evidence="14" type="ORF">GH714_005353</name>
</gene>